<dbReference type="InterPro" id="IPR015890">
    <property type="entry name" value="Chorismate_C"/>
</dbReference>
<accession>A9WRT2</accession>
<dbReference type="KEGG" id="rsa:RSal33209_2639"/>
<dbReference type="InterPro" id="IPR004561">
    <property type="entry name" value="IsoChor_synthase"/>
</dbReference>
<evidence type="ECO:0000256" key="3">
    <source>
        <dbReference type="ARBA" id="ARBA00012824"/>
    </source>
</evidence>
<evidence type="ECO:0000256" key="4">
    <source>
        <dbReference type="ARBA" id="ARBA00023235"/>
    </source>
</evidence>
<comment type="catalytic activity">
    <reaction evidence="1">
        <text>chorismate = isochorismate</text>
        <dbReference type="Rhea" id="RHEA:18985"/>
        <dbReference type="ChEBI" id="CHEBI:29748"/>
        <dbReference type="ChEBI" id="CHEBI:29780"/>
        <dbReference type="EC" id="5.4.4.2"/>
    </reaction>
</comment>
<dbReference type="GO" id="GO:0008909">
    <property type="term" value="F:isochorismate synthase activity"/>
    <property type="evidence" value="ECO:0007669"/>
    <property type="project" value="UniProtKB-EC"/>
</dbReference>
<dbReference type="RefSeq" id="WP_012246019.1">
    <property type="nucleotide sequence ID" value="NC_010168.1"/>
</dbReference>
<dbReference type="InterPro" id="IPR005801">
    <property type="entry name" value="ADC_synthase"/>
</dbReference>
<dbReference type="eggNOG" id="COG1169">
    <property type="taxonomic scope" value="Bacteria"/>
</dbReference>
<dbReference type="EC" id="5.4.4.2" evidence="3"/>
<dbReference type="PANTHER" id="PTHR42839">
    <property type="entry name" value="ISOCHORISMATE SYNTHASE ENTC"/>
    <property type="match status" value="1"/>
</dbReference>
<evidence type="ECO:0000313" key="7">
    <source>
        <dbReference type="EMBL" id="ABY24364.1"/>
    </source>
</evidence>
<evidence type="ECO:0000256" key="2">
    <source>
        <dbReference type="ARBA" id="ARBA00005297"/>
    </source>
</evidence>
<dbReference type="Pfam" id="PF00425">
    <property type="entry name" value="Chorismate_bind"/>
    <property type="match status" value="1"/>
</dbReference>
<name>A9WRT2_RENSM</name>
<keyword evidence="4 7" id="KW-0413">Isomerase</keyword>
<sequence length="445" mass="48084">MNKANQQQSCRAGTLGFVLRSLTVPLADVSSSNPPSGLLAGLLTQDSLCWVRRDEGLVGIGTVAEFTVRGHNRFDEAKTWWAELTGNAEIENPVGIAGSGPAAFGSFTFSKLSKQDSTLRLPRLVVGLRDGVAWLTINSTQAEVTEQMAHEELARWRESITPSEAPGGSFEIATGALSEPEWTEVVAEGIRAIKERSLEKVVLARDIVVRGSRPIDRPTVLSQLMNQYRECWTYEVGNFIGATPEMLIKVEAGVARARVLAGTVDRAGAPNSSSYAQEMLMESAKQRQEHEIAIKSLIGQLAPFSIDLHFPAEPFILELPNVWHLASDVSAELAASNHHLPSSLALVEALHPTAAVCGTPRLEAGALIRELENFDRGPYAGPVGWLDAAGNGEWGIGLRGAVLENEYEARLYAGCGIVEASDPEAELAENWAKFRPMLQALGAQK</sequence>
<evidence type="ECO:0000256" key="1">
    <source>
        <dbReference type="ARBA" id="ARBA00000799"/>
    </source>
</evidence>
<dbReference type="Proteomes" id="UP000002007">
    <property type="component" value="Chromosome"/>
</dbReference>
<dbReference type="STRING" id="288705.RSal33209_2639"/>
<dbReference type="PANTHER" id="PTHR42839:SF2">
    <property type="entry name" value="ISOCHORISMATE SYNTHASE ENTC"/>
    <property type="match status" value="1"/>
</dbReference>
<keyword evidence="8" id="KW-1185">Reference proteome</keyword>
<dbReference type="HOGENOM" id="CLU_006493_8_5_11"/>
<comment type="similarity">
    <text evidence="2">Belongs to the isochorismate synthase family.</text>
</comment>
<evidence type="ECO:0000313" key="8">
    <source>
        <dbReference type="Proteomes" id="UP000002007"/>
    </source>
</evidence>
<dbReference type="AlphaFoldDB" id="A9WRT2"/>
<dbReference type="Gene3D" id="3.60.120.10">
    <property type="entry name" value="Anthranilate synthase"/>
    <property type="match status" value="1"/>
</dbReference>
<evidence type="ECO:0000256" key="5">
    <source>
        <dbReference type="ARBA" id="ARBA00041564"/>
    </source>
</evidence>
<dbReference type="NCBIfam" id="TIGR00543">
    <property type="entry name" value="isochor_syn"/>
    <property type="match status" value="1"/>
</dbReference>
<dbReference type="EMBL" id="CP000910">
    <property type="protein sequence ID" value="ABY24364.1"/>
    <property type="molecule type" value="Genomic_DNA"/>
</dbReference>
<evidence type="ECO:0000259" key="6">
    <source>
        <dbReference type="Pfam" id="PF00425"/>
    </source>
</evidence>
<dbReference type="SUPFAM" id="SSF56322">
    <property type="entry name" value="ADC synthase"/>
    <property type="match status" value="1"/>
</dbReference>
<feature type="domain" description="Chorismate-utilising enzyme C-terminal" evidence="6">
    <location>
        <begin position="179"/>
        <end position="433"/>
    </location>
</feature>
<gene>
    <name evidence="7" type="ordered locus">RSal33209_2639</name>
</gene>
<proteinExistence type="inferred from homology"/>
<organism evidence="7 8">
    <name type="scientific">Renibacterium salmoninarum (strain ATCC 33209 / DSM 20767 / JCM 11484 / NBRC 15589 / NCIMB 2235)</name>
    <dbReference type="NCBI Taxonomy" id="288705"/>
    <lineage>
        <taxon>Bacteria</taxon>
        <taxon>Bacillati</taxon>
        <taxon>Actinomycetota</taxon>
        <taxon>Actinomycetes</taxon>
        <taxon>Micrococcales</taxon>
        <taxon>Micrococcaceae</taxon>
        <taxon>Renibacterium</taxon>
    </lineage>
</organism>
<protein>
    <recommendedName>
        <fullName evidence="3">isochorismate synthase</fullName>
        <ecNumber evidence="3">5.4.4.2</ecNumber>
    </recommendedName>
    <alternativeName>
        <fullName evidence="5">Isochorismate mutase</fullName>
    </alternativeName>
</protein>
<reference evidence="8" key="1">
    <citation type="journal article" date="2008" name="J. Bacteriol.">
        <title>Genome sequence of the fish pathogen Renibacterium salmoninarum suggests reductive evolution away from an environmental Arthrobacter ancestor.</title>
        <authorList>
            <person name="Wiens G.D."/>
            <person name="Rockey D.D."/>
            <person name="Wu Z."/>
            <person name="Chang J."/>
            <person name="Levy R."/>
            <person name="Crane S."/>
            <person name="Chen D.S."/>
            <person name="Capri G.R."/>
            <person name="Burnett J.R."/>
            <person name="Sudheesh P.S."/>
            <person name="Schipma M.J."/>
            <person name="Burd H."/>
            <person name="Bhattacharyya A."/>
            <person name="Rhodes L.D."/>
            <person name="Kaul R."/>
            <person name="Strom M.S."/>
        </authorList>
    </citation>
    <scope>NUCLEOTIDE SEQUENCE [LARGE SCALE GENOMIC DNA]</scope>
    <source>
        <strain evidence="8">ATCC 33209 / DSM 20767 / JCM 11484 / NBRC 15589 / NCIMB 2235</strain>
    </source>
</reference>